<keyword evidence="1" id="KW-0472">Membrane</keyword>
<organism evidence="2 3">
    <name type="scientific">Paramecium sonneborni</name>
    <dbReference type="NCBI Taxonomy" id="65129"/>
    <lineage>
        <taxon>Eukaryota</taxon>
        <taxon>Sar</taxon>
        <taxon>Alveolata</taxon>
        <taxon>Ciliophora</taxon>
        <taxon>Intramacronucleata</taxon>
        <taxon>Oligohymenophorea</taxon>
        <taxon>Peniculida</taxon>
        <taxon>Parameciidae</taxon>
        <taxon>Paramecium</taxon>
    </lineage>
</organism>
<evidence type="ECO:0000256" key="1">
    <source>
        <dbReference type="SAM" id="Phobius"/>
    </source>
</evidence>
<feature type="transmembrane region" description="Helical" evidence="1">
    <location>
        <begin position="243"/>
        <end position="262"/>
    </location>
</feature>
<gene>
    <name evidence="2" type="ORF">PSON_ATCC_30995.1.T1420117</name>
</gene>
<dbReference type="EMBL" id="CAJJDN010000142">
    <property type="protein sequence ID" value="CAD8123105.1"/>
    <property type="molecule type" value="Genomic_DNA"/>
</dbReference>
<accession>A0A8S1R723</accession>
<sequence>MSNPMNYLIQIRLFKNKKNNGSKYDYPVLTKNCQHLKDCFELNEFIARFQDNQQFNCPICNQIATQFSDLIWDIRSEAYKEFHESIDEITIIKEILVNKYYRNKKYSDLFQKNEIQDQFLISVSNQNNSLLNSLIYQNQNVELKLICLLDYVKINIPTRIKYCTHLEFYELTSLLYYQQNKQQNEKYFICTYQNCYKKIDISILHILKIFYIKCYLVFIIIISNFKFQGCIHTQIKNFQKNNFILLEQFTIHLFFLILNISLKVTQKQFYLIQGYNQLFFS</sequence>
<keyword evidence="3" id="KW-1185">Reference proteome</keyword>
<comment type="caution">
    <text evidence="2">The sequence shown here is derived from an EMBL/GenBank/DDBJ whole genome shotgun (WGS) entry which is preliminary data.</text>
</comment>
<feature type="transmembrane region" description="Helical" evidence="1">
    <location>
        <begin position="203"/>
        <end position="222"/>
    </location>
</feature>
<evidence type="ECO:0000313" key="2">
    <source>
        <dbReference type="EMBL" id="CAD8123105.1"/>
    </source>
</evidence>
<dbReference type="AlphaFoldDB" id="A0A8S1R723"/>
<keyword evidence="1" id="KW-0812">Transmembrane</keyword>
<evidence type="ECO:0000313" key="3">
    <source>
        <dbReference type="Proteomes" id="UP000692954"/>
    </source>
</evidence>
<name>A0A8S1R723_9CILI</name>
<dbReference type="Proteomes" id="UP000692954">
    <property type="component" value="Unassembled WGS sequence"/>
</dbReference>
<reference evidence="2" key="1">
    <citation type="submission" date="2021-01" db="EMBL/GenBank/DDBJ databases">
        <authorList>
            <consortium name="Genoscope - CEA"/>
            <person name="William W."/>
        </authorList>
    </citation>
    <scope>NUCLEOTIDE SEQUENCE</scope>
</reference>
<proteinExistence type="predicted"/>
<protein>
    <submittedName>
        <fullName evidence="2">Uncharacterized protein</fullName>
    </submittedName>
</protein>
<keyword evidence="1" id="KW-1133">Transmembrane helix</keyword>